<dbReference type="Proteomes" id="UP000569914">
    <property type="component" value="Unassembled WGS sequence"/>
</dbReference>
<dbReference type="GO" id="GO:0017004">
    <property type="term" value="P:cytochrome complex assembly"/>
    <property type="evidence" value="ECO:0007669"/>
    <property type="project" value="InterPro"/>
</dbReference>
<sequence>MTIGYASALVGGVLTLLSPCSVMVLPAFFAYAFGSPAKLIGRTAVFLLGLLATLVPLGVFAGTVGVLLTSFREWLIAGAGTLIIVAGVVQIAGVPMPGLRRRQNSPAESTSAVSVFLLGTVYAVAGVCAGPILGTILMMSTVSRTPLYGGLLLVCYAVGMVVPLFVLSAVWPRLGRRGRSLLPAKHLRIGHWSNSWTMIISGLLSVALGVVVIVTDGTAGIAGIISAGTQQNAESWVLDRLGQVPDLLAVAIGVALLLTVLGIRRLRRRRPAELQR</sequence>
<dbReference type="AlphaFoldDB" id="A0A7Y9ICI5"/>
<dbReference type="EMBL" id="JACCBU010000001">
    <property type="protein sequence ID" value="NYE74337.1"/>
    <property type="molecule type" value="Genomic_DNA"/>
</dbReference>
<feature type="transmembrane region" description="Helical" evidence="6">
    <location>
        <begin position="74"/>
        <end position="94"/>
    </location>
</feature>
<comment type="caution">
    <text evidence="8">The sequence shown here is derived from an EMBL/GenBank/DDBJ whole genome shotgun (WGS) entry which is preliminary data.</text>
</comment>
<feature type="domain" description="Cytochrome C biogenesis protein transmembrane" evidence="7">
    <location>
        <begin position="6"/>
        <end position="171"/>
    </location>
</feature>
<evidence type="ECO:0000256" key="2">
    <source>
        <dbReference type="ARBA" id="ARBA00006143"/>
    </source>
</evidence>
<evidence type="ECO:0000313" key="8">
    <source>
        <dbReference type="EMBL" id="NYE74337.1"/>
    </source>
</evidence>
<dbReference type="Pfam" id="PF02683">
    <property type="entry name" value="DsbD_TM"/>
    <property type="match status" value="1"/>
</dbReference>
<dbReference type="InterPro" id="IPR003834">
    <property type="entry name" value="Cyt_c_assmbl_TM_dom"/>
</dbReference>
<feature type="transmembrane region" description="Helical" evidence="6">
    <location>
        <begin position="115"/>
        <end position="139"/>
    </location>
</feature>
<evidence type="ECO:0000256" key="5">
    <source>
        <dbReference type="ARBA" id="ARBA00023136"/>
    </source>
</evidence>
<feature type="transmembrane region" description="Helical" evidence="6">
    <location>
        <begin position="195"/>
        <end position="227"/>
    </location>
</feature>
<dbReference type="PANTHER" id="PTHR31272">
    <property type="entry name" value="CYTOCHROME C-TYPE BIOGENESIS PROTEIN HI_1454-RELATED"/>
    <property type="match status" value="1"/>
</dbReference>
<accession>A0A7Y9ICI5</accession>
<keyword evidence="9" id="KW-1185">Reference proteome</keyword>
<dbReference type="RefSeq" id="WP_179756563.1">
    <property type="nucleotide sequence ID" value="NZ_JACCBU010000001.1"/>
</dbReference>
<evidence type="ECO:0000313" key="9">
    <source>
        <dbReference type="Proteomes" id="UP000569914"/>
    </source>
</evidence>
<reference evidence="8 9" key="1">
    <citation type="submission" date="2020-07" db="EMBL/GenBank/DDBJ databases">
        <title>Sequencing the genomes of 1000 actinobacteria strains.</title>
        <authorList>
            <person name="Klenk H.-P."/>
        </authorList>
    </citation>
    <scope>NUCLEOTIDE SEQUENCE [LARGE SCALE GENOMIC DNA]</scope>
    <source>
        <strain evidence="8 9">DSM 22083</strain>
    </source>
</reference>
<dbReference type="PANTHER" id="PTHR31272:SF4">
    <property type="entry name" value="CYTOCHROME C-TYPE BIOGENESIS PROTEIN HI_1454-RELATED"/>
    <property type="match status" value="1"/>
</dbReference>
<evidence type="ECO:0000256" key="6">
    <source>
        <dbReference type="SAM" id="Phobius"/>
    </source>
</evidence>
<feature type="transmembrane region" description="Helical" evidence="6">
    <location>
        <begin position="247"/>
        <end position="266"/>
    </location>
</feature>
<feature type="transmembrane region" description="Helical" evidence="6">
    <location>
        <begin position="45"/>
        <end position="68"/>
    </location>
</feature>
<organism evidence="8 9">
    <name type="scientific">Microlunatus parietis</name>
    <dbReference type="NCBI Taxonomy" id="682979"/>
    <lineage>
        <taxon>Bacteria</taxon>
        <taxon>Bacillati</taxon>
        <taxon>Actinomycetota</taxon>
        <taxon>Actinomycetes</taxon>
        <taxon>Propionibacteriales</taxon>
        <taxon>Propionibacteriaceae</taxon>
        <taxon>Microlunatus</taxon>
    </lineage>
</organism>
<feature type="transmembrane region" description="Helical" evidence="6">
    <location>
        <begin position="6"/>
        <end position="33"/>
    </location>
</feature>
<evidence type="ECO:0000256" key="1">
    <source>
        <dbReference type="ARBA" id="ARBA00004141"/>
    </source>
</evidence>
<dbReference type="InterPro" id="IPR051790">
    <property type="entry name" value="Cytochrome_c-biogenesis_DsbD"/>
</dbReference>
<keyword evidence="4 6" id="KW-1133">Transmembrane helix</keyword>
<protein>
    <submittedName>
        <fullName evidence="8">Cytochrome c biogenesis protein CcdA</fullName>
    </submittedName>
</protein>
<evidence type="ECO:0000256" key="3">
    <source>
        <dbReference type="ARBA" id="ARBA00022692"/>
    </source>
</evidence>
<comment type="subcellular location">
    <subcellularLocation>
        <location evidence="1">Membrane</location>
        <topology evidence="1">Multi-pass membrane protein</topology>
    </subcellularLocation>
</comment>
<name>A0A7Y9ICI5_9ACTN</name>
<comment type="similarity">
    <text evidence="2">Belongs to the DsbD family.</text>
</comment>
<proteinExistence type="inferred from homology"/>
<feature type="transmembrane region" description="Helical" evidence="6">
    <location>
        <begin position="151"/>
        <end position="174"/>
    </location>
</feature>
<keyword evidence="3 6" id="KW-0812">Transmembrane</keyword>
<dbReference type="GO" id="GO:0016020">
    <property type="term" value="C:membrane"/>
    <property type="evidence" value="ECO:0007669"/>
    <property type="project" value="UniProtKB-SubCell"/>
</dbReference>
<evidence type="ECO:0000256" key="4">
    <source>
        <dbReference type="ARBA" id="ARBA00022989"/>
    </source>
</evidence>
<evidence type="ECO:0000259" key="7">
    <source>
        <dbReference type="Pfam" id="PF02683"/>
    </source>
</evidence>
<gene>
    <name evidence="8" type="ORF">BKA15_005666</name>
</gene>
<keyword evidence="5 6" id="KW-0472">Membrane</keyword>